<dbReference type="Pfam" id="PF01734">
    <property type="entry name" value="Patatin"/>
    <property type="match status" value="1"/>
</dbReference>
<dbReference type="InterPro" id="IPR016035">
    <property type="entry name" value="Acyl_Trfase/lysoPLipase"/>
</dbReference>
<evidence type="ECO:0000256" key="3">
    <source>
        <dbReference type="ARBA" id="ARBA00023098"/>
    </source>
</evidence>
<protein>
    <recommendedName>
        <fullName evidence="4">PNPLA domain-containing protein</fullName>
    </recommendedName>
</protein>
<gene>
    <name evidence="5" type="ORF">METZ01_LOCUS331334</name>
</gene>
<keyword evidence="3" id="KW-0443">Lipid metabolism</keyword>
<dbReference type="GO" id="GO:0016042">
    <property type="term" value="P:lipid catabolic process"/>
    <property type="evidence" value="ECO:0007669"/>
    <property type="project" value="UniProtKB-KW"/>
</dbReference>
<dbReference type="SUPFAM" id="SSF52151">
    <property type="entry name" value="FabD/lysophospholipase-like"/>
    <property type="match status" value="1"/>
</dbReference>
<dbReference type="InterPro" id="IPR050301">
    <property type="entry name" value="NTE"/>
</dbReference>
<accession>A0A382Q0E2</accession>
<reference evidence="5" key="1">
    <citation type="submission" date="2018-05" db="EMBL/GenBank/DDBJ databases">
        <authorList>
            <person name="Lanie J.A."/>
            <person name="Ng W.-L."/>
            <person name="Kazmierczak K.M."/>
            <person name="Andrzejewski T.M."/>
            <person name="Davidsen T.M."/>
            <person name="Wayne K.J."/>
            <person name="Tettelin H."/>
            <person name="Glass J.I."/>
            <person name="Rusch D."/>
            <person name="Podicherti R."/>
            <person name="Tsui H.-C.T."/>
            <person name="Winkler M.E."/>
        </authorList>
    </citation>
    <scope>NUCLEOTIDE SEQUENCE</scope>
</reference>
<dbReference type="InterPro" id="IPR002641">
    <property type="entry name" value="PNPLA_dom"/>
</dbReference>
<dbReference type="EMBL" id="UINC01110757">
    <property type="protein sequence ID" value="SVC78480.1"/>
    <property type="molecule type" value="Genomic_DNA"/>
</dbReference>
<proteinExistence type="predicted"/>
<sequence>MKIGLGLGGGGARGLVHIGIFHVLHAYKIPLSIIAGTSAGAIVGAMFAATRDPAWIEDRFKKFFKHDVFKRLGTDRMIPVSGQVSPLTQFAQKVRDRMVIALSMQRSSIVKKSRLKDALSFLIPVATFSELLVPLKVVATDLVSSNTIVYSEGDLVEAVVQSSSIPGYVEPTFKENSVIIDGGIGMPNPVSLLVDDVDFLISVDIKKELTRHKLNLNIYDILQRSEEVTHYKLSSDLAAQAHHVVHPKGMHYHWAEFNEMDSLVNKGKAAMEENIQQLRDEIKTYFSYCSRIKRWFGIQ</sequence>
<dbReference type="PANTHER" id="PTHR14226:SF29">
    <property type="entry name" value="NEUROPATHY TARGET ESTERASE SWS"/>
    <property type="match status" value="1"/>
</dbReference>
<keyword evidence="2" id="KW-0442">Lipid degradation</keyword>
<keyword evidence="1" id="KW-0378">Hydrolase</keyword>
<organism evidence="5">
    <name type="scientific">marine metagenome</name>
    <dbReference type="NCBI Taxonomy" id="408172"/>
    <lineage>
        <taxon>unclassified sequences</taxon>
        <taxon>metagenomes</taxon>
        <taxon>ecological metagenomes</taxon>
    </lineage>
</organism>
<name>A0A382Q0E2_9ZZZZ</name>
<dbReference type="PROSITE" id="PS51635">
    <property type="entry name" value="PNPLA"/>
    <property type="match status" value="1"/>
</dbReference>
<dbReference type="GO" id="GO:0016787">
    <property type="term" value="F:hydrolase activity"/>
    <property type="evidence" value="ECO:0007669"/>
    <property type="project" value="UniProtKB-KW"/>
</dbReference>
<evidence type="ECO:0000256" key="1">
    <source>
        <dbReference type="ARBA" id="ARBA00022801"/>
    </source>
</evidence>
<dbReference type="AlphaFoldDB" id="A0A382Q0E2"/>
<evidence type="ECO:0000313" key="5">
    <source>
        <dbReference type="EMBL" id="SVC78480.1"/>
    </source>
</evidence>
<dbReference type="Gene3D" id="3.40.1090.10">
    <property type="entry name" value="Cytosolic phospholipase A2 catalytic domain"/>
    <property type="match status" value="1"/>
</dbReference>
<evidence type="ECO:0000259" key="4">
    <source>
        <dbReference type="PROSITE" id="PS51635"/>
    </source>
</evidence>
<feature type="domain" description="PNPLA" evidence="4">
    <location>
        <begin position="5"/>
        <end position="194"/>
    </location>
</feature>
<evidence type="ECO:0000256" key="2">
    <source>
        <dbReference type="ARBA" id="ARBA00022963"/>
    </source>
</evidence>
<dbReference type="PANTHER" id="PTHR14226">
    <property type="entry name" value="NEUROPATHY TARGET ESTERASE/SWISS CHEESE D.MELANOGASTER"/>
    <property type="match status" value="1"/>
</dbReference>